<feature type="transmembrane region" description="Helical" evidence="1">
    <location>
        <begin position="42"/>
        <end position="59"/>
    </location>
</feature>
<protein>
    <submittedName>
        <fullName evidence="2">Uncharacterized protein</fullName>
    </submittedName>
</protein>
<dbReference type="RefSeq" id="WP_148733309.1">
    <property type="nucleotide sequence ID" value="NZ_VSSB01000001.1"/>
</dbReference>
<comment type="caution">
    <text evidence="2">The sequence shown here is derived from an EMBL/GenBank/DDBJ whole genome shotgun (WGS) entry which is preliminary data.</text>
</comment>
<feature type="transmembrane region" description="Helical" evidence="1">
    <location>
        <begin position="17"/>
        <end position="36"/>
    </location>
</feature>
<name>A0A5S4V7K2_9MICO</name>
<accession>A0A5S4V7K2</accession>
<dbReference type="AlphaFoldDB" id="A0A5S4V7K2"/>
<evidence type="ECO:0000313" key="2">
    <source>
        <dbReference type="EMBL" id="TYL53843.1"/>
    </source>
</evidence>
<proteinExistence type="predicted"/>
<sequence>MTLEPQKRRRLSPRTRLVLARIVVVVGAVLGLIGMLTARWGLLFAGILVIGLGAAMGPARARG</sequence>
<gene>
    <name evidence="2" type="ORF">FYC51_09445</name>
</gene>
<organism evidence="2 3">
    <name type="scientific">Agromyces mariniharenae</name>
    <dbReference type="NCBI Taxonomy" id="2604423"/>
    <lineage>
        <taxon>Bacteria</taxon>
        <taxon>Bacillati</taxon>
        <taxon>Actinomycetota</taxon>
        <taxon>Actinomycetes</taxon>
        <taxon>Micrococcales</taxon>
        <taxon>Microbacteriaceae</taxon>
        <taxon>Agromyces</taxon>
    </lineage>
</organism>
<reference evidence="2 3" key="1">
    <citation type="submission" date="2019-08" db="EMBL/GenBank/DDBJ databases">
        <authorList>
            <person name="Hu J."/>
        </authorList>
    </citation>
    <scope>NUCLEOTIDE SEQUENCE [LARGE SCALE GENOMIC DNA]</scope>
    <source>
        <strain evidence="2 3">NEAU-184</strain>
    </source>
</reference>
<evidence type="ECO:0000256" key="1">
    <source>
        <dbReference type="SAM" id="Phobius"/>
    </source>
</evidence>
<dbReference type="Proteomes" id="UP000325243">
    <property type="component" value="Unassembled WGS sequence"/>
</dbReference>
<keyword evidence="1" id="KW-0812">Transmembrane</keyword>
<evidence type="ECO:0000313" key="3">
    <source>
        <dbReference type="Proteomes" id="UP000325243"/>
    </source>
</evidence>
<keyword evidence="1" id="KW-0472">Membrane</keyword>
<keyword evidence="3" id="KW-1185">Reference proteome</keyword>
<keyword evidence="1" id="KW-1133">Transmembrane helix</keyword>
<dbReference type="EMBL" id="VSSB01000001">
    <property type="protein sequence ID" value="TYL53843.1"/>
    <property type="molecule type" value="Genomic_DNA"/>
</dbReference>